<dbReference type="Proteomes" id="UP000217790">
    <property type="component" value="Unassembled WGS sequence"/>
</dbReference>
<keyword evidence="2" id="KW-1185">Reference proteome</keyword>
<proteinExistence type="predicted"/>
<dbReference type="AlphaFoldDB" id="A0A2H3EL41"/>
<reference evidence="2" key="1">
    <citation type="journal article" date="2017" name="Nat. Ecol. Evol.">
        <title>Genome expansion and lineage-specific genetic innovations in the forest pathogenic fungi Armillaria.</title>
        <authorList>
            <person name="Sipos G."/>
            <person name="Prasanna A.N."/>
            <person name="Walter M.C."/>
            <person name="O'Connor E."/>
            <person name="Balint B."/>
            <person name="Krizsan K."/>
            <person name="Kiss B."/>
            <person name="Hess J."/>
            <person name="Varga T."/>
            <person name="Slot J."/>
            <person name="Riley R."/>
            <person name="Boka B."/>
            <person name="Rigling D."/>
            <person name="Barry K."/>
            <person name="Lee J."/>
            <person name="Mihaltcheva S."/>
            <person name="LaButti K."/>
            <person name="Lipzen A."/>
            <person name="Waldron R."/>
            <person name="Moloney N.M."/>
            <person name="Sperisen C."/>
            <person name="Kredics L."/>
            <person name="Vagvoelgyi C."/>
            <person name="Patrignani A."/>
            <person name="Fitzpatrick D."/>
            <person name="Nagy I."/>
            <person name="Doyle S."/>
            <person name="Anderson J.B."/>
            <person name="Grigoriev I.V."/>
            <person name="Gueldener U."/>
            <person name="Muensterkoetter M."/>
            <person name="Nagy L.G."/>
        </authorList>
    </citation>
    <scope>NUCLEOTIDE SEQUENCE [LARGE SCALE GENOMIC DNA]</scope>
    <source>
        <strain evidence="2">Ar21-2</strain>
    </source>
</reference>
<dbReference type="EMBL" id="KZ293646">
    <property type="protein sequence ID" value="PBL00714.1"/>
    <property type="molecule type" value="Genomic_DNA"/>
</dbReference>
<organism evidence="1 2">
    <name type="scientific">Armillaria gallica</name>
    <name type="common">Bulbous honey fungus</name>
    <name type="synonym">Armillaria bulbosa</name>
    <dbReference type="NCBI Taxonomy" id="47427"/>
    <lineage>
        <taxon>Eukaryota</taxon>
        <taxon>Fungi</taxon>
        <taxon>Dikarya</taxon>
        <taxon>Basidiomycota</taxon>
        <taxon>Agaricomycotina</taxon>
        <taxon>Agaricomycetes</taxon>
        <taxon>Agaricomycetidae</taxon>
        <taxon>Agaricales</taxon>
        <taxon>Marasmiineae</taxon>
        <taxon>Physalacriaceae</taxon>
        <taxon>Armillaria</taxon>
    </lineage>
</organism>
<dbReference type="OrthoDB" id="10437234at2759"/>
<gene>
    <name evidence="1" type="ORF">ARMGADRAFT_1024625</name>
</gene>
<evidence type="ECO:0000313" key="1">
    <source>
        <dbReference type="EMBL" id="PBL00714.1"/>
    </source>
</evidence>
<name>A0A2H3EL41_ARMGA</name>
<dbReference type="InParanoid" id="A0A2H3EL41"/>
<protein>
    <submittedName>
        <fullName evidence="1">Uncharacterized protein</fullName>
    </submittedName>
</protein>
<evidence type="ECO:0000313" key="2">
    <source>
        <dbReference type="Proteomes" id="UP000217790"/>
    </source>
</evidence>
<sequence>MMSWDMEVQQFNTPVRWDALLFGKSLQSTLTRKGTFAYFNGRFRYTSSSLLFESALAFSTNNDDLTSRKIQSRELETRTRPPTSVHVAPLANPPFSALKKNKKQLKKLLAVSDDASEQNKHENGQLENIIKDLTAKHETAVALTRKYAAALAQDKAVTTDR</sequence>
<accession>A0A2H3EL41</accession>